<dbReference type="OrthoDB" id="5916588at2"/>
<evidence type="ECO:0000259" key="10">
    <source>
        <dbReference type="Pfam" id="PF01618"/>
    </source>
</evidence>
<evidence type="ECO:0000256" key="7">
    <source>
        <dbReference type="ARBA" id="ARBA00023136"/>
    </source>
</evidence>
<dbReference type="Proteomes" id="UP000305675">
    <property type="component" value="Unassembled WGS sequence"/>
</dbReference>
<evidence type="ECO:0000313" key="11">
    <source>
        <dbReference type="EMBL" id="TKB53068.1"/>
    </source>
</evidence>
<organism evidence="11 12">
    <name type="scientific">Ferrimonas aestuarii</name>
    <dbReference type="NCBI Taxonomy" id="2569539"/>
    <lineage>
        <taxon>Bacteria</taxon>
        <taxon>Pseudomonadati</taxon>
        <taxon>Pseudomonadota</taxon>
        <taxon>Gammaproteobacteria</taxon>
        <taxon>Alteromonadales</taxon>
        <taxon>Ferrimonadaceae</taxon>
        <taxon>Ferrimonas</taxon>
    </lineage>
</organism>
<proteinExistence type="inferred from homology"/>
<dbReference type="PANTHER" id="PTHR30625">
    <property type="entry name" value="PROTEIN TOLQ"/>
    <property type="match status" value="1"/>
</dbReference>
<evidence type="ECO:0000256" key="6">
    <source>
        <dbReference type="ARBA" id="ARBA00022989"/>
    </source>
</evidence>
<dbReference type="GO" id="GO:0005886">
    <property type="term" value="C:plasma membrane"/>
    <property type="evidence" value="ECO:0007669"/>
    <property type="project" value="UniProtKB-SubCell"/>
</dbReference>
<sequence>MALFNQYLELLGIMAWPLLLCLTLSLIILIERSVTVVLNAPRKEVWLKTLSCEDPLDCENLESELAERRSLLARGAHMLIRHANQEKNIREEIAAVWILKQRRQLTTGLKLLMVIGIISPMMGLLGTVLGLITMFESIGANDGPISPALLAEGLGLAMYTTAAGLMIALPAIAGAHLLNLWADRQLNRLEHVMNHLNLWLEGIAPSSPAEIKA</sequence>
<evidence type="ECO:0000256" key="4">
    <source>
        <dbReference type="ARBA" id="ARBA00022692"/>
    </source>
</evidence>
<keyword evidence="7 9" id="KW-0472">Membrane</keyword>
<keyword evidence="12" id="KW-1185">Reference proteome</keyword>
<reference evidence="11 12" key="1">
    <citation type="submission" date="2019-04" db="EMBL/GenBank/DDBJ databases">
        <authorList>
            <person name="Hwang J.C."/>
        </authorList>
    </citation>
    <scope>NUCLEOTIDE SEQUENCE [LARGE SCALE GENOMIC DNA]</scope>
    <source>
        <strain evidence="11 12">IMCC35002</strain>
    </source>
</reference>
<dbReference type="PANTHER" id="PTHR30625:SF15">
    <property type="entry name" value="BIOPOLYMER TRANSPORT PROTEIN EXBB"/>
    <property type="match status" value="1"/>
</dbReference>
<dbReference type="InterPro" id="IPR050790">
    <property type="entry name" value="ExbB/TolQ_transport"/>
</dbReference>
<dbReference type="AlphaFoldDB" id="A0A4U1BKZ8"/>
<dbReference type="InterPro" id="IPR002898">
    <property type="entry name" value="MotA_ExbB_proton_chnl"/>
</dbReference>
<feature type="transmembrane region" description="Helical" evidence="9">
    <location>
        <begin position="111"/>
        <end position="135"/>
    </location>
</feature>
<comment type="subcellular location">
    <subcellularLocation>
        <location evidence="1">Cell membrane</location>
        <topology evidence="1">Multi-pass membrane protein</topology>
    </subcellularLocation>
    <subcellularLocation>
        <location evidence="8">Membrane</location>
        <topology evidence="8">Multi-pass membrane protein</topology>
    </subcellularLocation>
</comment>
<evidence type="ECO:0000313" key="12">
    <source>
        <dbReference type="Proteomes" id="UP000305675"/>
    </source>
</evidence>
<accession>A0A4U1BKZ8</accession>
<evidence type="ECO:0000256" key="9">
    <source>
        <dbReference type="SAM" id="Phobius"/>
    </source>
</evidence>
<feature type="domain" description="MotA/TolQ/ExbB proton channel" evidence="10">
    <location>
        <begin position="71"/>
        <end position="190"/>
    </location>
</feature>
<protein>
    <submittedName>
        <fullName evidence="11">MotA/TolQ/ExbB proton channel family protein</fullName>
    </submittedName>
</protein>
<gene>
    <name evidence="11" type="ORF">FCL42_15450</name>
</gene>
<keyword evidence="2 8" id="KW-0813">Transport</keyword>
<dbReference type="Pfam" id="PF01618">
    <property type="entry name" value="MotA_ExbB"/>
    <property type="match status" value="1"/>
</dbReference>
<evidence type="ECO:0000256" key="8">
    <source>
        <dbReference type="RuleBase" id="RU004057"/>
    </source>
</evidence>
<keyword evidence="4 9" id="KW-0812">Transmembrane</keyword>
<keyword evidence="5 8" id="KW-0653">Protein transport</keyword>
<keyword evidence="3" id="KW-1003">Cell membrane</keyword>
<evidence type="ECO:0000256" key="1">
    <source>
        <dbReference type="ARBA" id="ARBA00004651"/>
    </source>
</evidence>
<keyword evidence="6 9" id="KW-1133">Transmembrane helix</keyword>
<evidence type="ECO:0000256" key="5">
    <source>
        <dbReference type="ARBA" id="ARBA00022927"/>
    </source>
</evidence>
<comment type="similarity">
    <text evidence="8">Belongs to the exbB/tolQ family.</text>
</comment>
<dbReference type="EMBL" id="SWCJ01000013">
    <property type="protein sequence ID" value="TKB53068.1"/>
    <property type="molecule type" value="Genomic_DNA"/>
</dbReference>
<dbReference type="GO" id="GO:0017038">
    <property type="term" value="P:protein import"/>
    <property type="evidence" value="ECO:0007669"/>
    <property type="project" value="TreeGrafter"/>
</dbReference>
<feature type="transmembrane region" description="Helical" evidence="9">
    <location>
        <begin position="155"/>
        <end position="178"/>
    </location>
</feature>
<evidence type="ECO:0000256" key="2">
    <source>
        <dbReference type="ARBA" id="ARBA00022448"/>
    </source>
</evidence>
<comment type="caution">
    <text evidence="11">The sequence shown here is derived from an EMBL/GenBank/DDBJ whole genome shotgun (WGS) entry which is preliminary data.</text>
</comment>
<evidence type="ECO:0000256" key="3">
    <source>
        <dbReference type="ARBA" id="ARBA00022475"/>
    </source>
</evidence>
<name>A0A4U1BKZ8_9GAMM</name>
<feature type="transmembrane region" description="Helical" evidence="9">
    <location>
        <begin position="6"/>
        <end position="30"/>
    </location>
</feature>
<dbReference type="RefSeq" id="WP_136864320.1">
    <property type="nucleotide sequence ID" value="NZ_SWCJ01000013.1"/>
</dbReference>